<reference evidence="4" key="1">
    <citation type="submission" date="2016-06" db="UniProtKB">
        <authorList>
            <consortium name="WormBaseParasite"/>
        </authorList>
    </citation>
    <scope>IDENTIFICATION</scope>
</reference>
<sequence>MLLRIARGHKMTSRERKKGQGREVRTRTSHKIERQLALATTRNSPRSYNVRDGDISGMWLEMALLFCMQSNLIIPVNLKLLTKDAT</sequence>
<gene>
    <name evidence="2" type="ORF">OFLC_LOCUS122</name>
</gene>
<feature type="compositionally biased region" description="Basic and acidic residues" evidence="1">
    <location>
        <begin position="12"/>
        <end position="31"/>
    </location>
</feature>
<protein>
    <submittedName>
        <fullName evidence="2 4">Uncharacterized protein</fullName>
    </submittedName>
</protein>
<evidence type="ECO:0000256" key="1">
    <source>
        <dbReference type="SAM" id="MobiDB-lite"/>
    </source>
</evidence>
<feature type="region of interest" description="Disordered" evidence="1">
    <location>
        <begin position="1"/>
        <end position="31"/>
    </location>
</feature>
<evidence type="ECO:0000313" key="4">
    <source>
        <dbReference type="WBParaSite" id="OFLC_0000012101-mRNA-1"/>
    </source>
</evidence>
<dbReference type="AlphaFoldDB" id="A0A183GY12"/>
<dbReference type="EMBL" id="UZAJ01000029">
    <property type="protein sequence ID" value="VDO24621.1"/>
    <property type="molecule type" value="Genomic_DNA"/>
</dbReference>
<proteinExistence type="predicted"/>
<keyword evidence="3" id="KW-1185">Reference proteome</keyword>
<evidence type="ECO:0000313" key="3">
    <source>
        <dbReference type="Proteomes" id="UP000267606"/>
    </source>
</evidence>
<organism evidence="4">
    <name type="scientific">Onchocerca flexuosa</name>
    <dbReference type="NCBI Taxonomy" id="387005"/>
    <lineage>
        <taxon>Eukaryota</taxon>
        <taxon>Metazoa</taxon>
        <taxon>Ecdysozoa</taxon>
        <taxon>Nematoda</taxon>
        <taxon>Chromadorea</taxon>
        <taxon>Rhabditida</taxon>
        <taxon>Spirurina</taxon>
        <taxon>Spiruromorpha</taxon>
        <taxon>Filarioidea</taxon>
        <taxon>Onchocercidae</taxon>
        <taxon>Onchocerca</taxon>
    </lineage>
</organism>
<feature type="compositionally biased region" description="Basic residues" evidence="1">
    <location>
        <begin position="1"/>
        <end position="11"/>
    </location>
</feature>
<dbReference type="Proteomes" id="UP000267606">
    <property type="component" value="Unassembled WGS sequence"/>
</dbReference>
<evidence type="ECO:0000313" key="2">
    <source>
        <dbReference type="EMBL" id="VDO24621.1"/>
    </source>
</evidence>
<name>A0A183GY12_9BILA</name>
<reference evidence="2 3" key="2">
    <citation type="submission" date="2018-11" db="EMBL/GenBank/DDBJ databases">
        <authorList>
            <consortium name="Pathogen Informatics"/>
        </authorList>
    </citation>
    <scope>NUCLEOTIDE SEQUENCE [LARGE SCALE GENOMIC DNA]</scope>
</reference>
<accession>A0A183GY12</accession>
<dbReference type="WBParaSite" id="OFLC_0000012101-mRNA-1">
    <property type="protein sequence ID" value="OFLC_0000012101-mRNA-1"/>
    <property type="gene ID" value="OFLC_0000012101"/>
</dbReference>